<dbReference type="EMBL" id="CP158165">
    <property type="protein sequence ID" value="XBV27700.1"/>
    <property type="molecule type" value="Genomic_DNA"/>
</dbReference>
<proteinExistence type="predicted"/>
<keyword evidence="1" id="KW-1133">Transmembrane helix</keyword>
<evidence type="ECO:0008006" key="3">
    <source>
        <dbReference type="Google" id="ProtNLM"/>
    </source>
</evidence>
<accession>A0AAU7TLK4</accession>
<keyword evidence="1" id="KW-0472">Membrane</keyword>
<protein>
    <recommendedName>
        <fullName evidence="3">DUF4760 domain-containing protein</fullName>
    </recommendedName>
</protein>
<dbReference type="AlphaFoldDB" id="A0AAU7TLK4"/>
<organism evidence="2">
    <name type="scientific">Kribbella sp. HUAS MG21</name>
    <dbReference type="NCBI Taxonomy" id="3160966"/>
    <lineage>
        <taxon>Bacteria</taxon>
        <taxon>Bacillati</taxon>
        <taxon>Actinomycetota</taxon>
        <taxon>Actinomycetes</taxon>
        <taxon>Propionibacteriales</taxon>
        <taxon>Kribbellaceae</taxon>
        <taxon>Kribbella</taxon>
    </lineage>
</organism>
<sequence>MAEDALATTANVPWWWVAALAGAFTILGVLLTLTTNLLVARSKNKLDDYRRFEPDIIGIYIQFDQFVDTIHNNAGGDPEEEKRIYWDTYRATVKNVTRLQLIASQQVVEIAREFQHLMWRFAPGFPDADHPMPELVDTLQELRQVLRRELRIPE</sequence>
<gene>
    <name evidence="2" type="ORF">ABN611_15020</name>
</gene>
<dbReference type="RefSeq" id="WP_350280483.1">
    <property type="nucleotide sequence ID" value="NZ_CP158165.1"/>
</dbReference>
<keyword evidence="1" id="KW-0812">Transmembrane</keyword>
<reference evidence="2" key="1">
    <citation type="submission" date="2024-06" db="EMBL/GenBank/DDBJ databases">
        <title>Kribbella sp. strain HUAS MG21 genome sequences.</title>
        <authorList>
            <person name="Mo P."/>
        </authorList>
    </citation>
    <scope>NUCLEOTIDE SEQUENCE</scope>
    <source>
        <strain evidence="2">HUAS MG21</strain>
    </source>
</reference>
<evidence type="ECO:0000256" key="1">
    <source>
        <dbReference type="SAM" id="Phobius"/>
    </source>
</evidence>
<feature type="transmembrane region" description="Helical" evidence="1">
    <location>
        <begin position="14"/>
        <end position="40"/>
    </location>
</feature>
<evidence type="ECO:0000313" key="2">
    <source>
        <dbReference type="EMBL" id="XBV27700.1"/>
    </source>
</evidence>
<name>A0AAU7TLK4_9ACTN</name>